<dbReference type="PANTHER" id="PTHR31973:SF190">
    <property type="entry name" value="MULE TRANSPOSASE DOMAIN-CONTAINING PROTEIN"/>
    <property type="match status" value="1"/>
</dbReference>
<dbReference type="EMBL" id="BKCJ010000033">
    <property type="protein sequence ID" value="GEU28965.1"/>
    <property type="molecule type" value="Genomic_DNA"/>
</dbReference>
<gene>
    <name evidence="2" type="ORF">Tci_000943</name>
</gene>
<accession>A0A699GLL6</accession>
<name>A0A699GLL6_TANCI</name>
<evidence type="ECO:0000259" key="1">
    <source>
        <dbReference type="Pfam" id="PF10551"/>
    </source>
</evidence>
<evidence type="ECO:0000313" key="2">
    <source>
        <dbReference type="EMBL" id="GEU28965.1"/>
    </source>
</evidence>
<dbReference type="PANTHER" id="PTHR31973">
    <property type="entry name" value="POLYPROTEIN, PUTATIVE-RELATED"/>
    <property type="match status" value="1"/>
</dbReference>
<organism evidence="2">
    <name type="scientific">Tanacetum cinerariifolium</name>
    <name type="common">Dalmatian daisy</name>
    <name type="synonym">Chrysanthemum cinerariifolium</name>
    <dbReference type="NCBI Taxonomy" id="118510"/>
    <lineage>
        <taxon>Eukaryota</taxon>
        <taxon>Viridiplantae</taxon>
        <taxon>Streptophyta</taxon>
        <taxon>Embryophyta</taxon>
        <taxon>Tracheophyta</taxon>
        <taxon>Spermatophyta</taxon>
        <taxon>Magnoliopsida</taxon>
        <taxon>eudicotyledons</taxon>
        <taxon>Gunneridae</taxon>
        <taxon>Pentapetalae</taxon>
        <taxon>asterids</taxon>
        <taxon>campanulids</taxon>
        <taxon>Asterales</taxon>
        <taxon>Asteraceae</taxon>
        <taxon>Asteroideae</taxon>
        <taxon>Anthemideae</taxon>
        <taxon>Anthemidinae</taxon>
        <taxon>Tanacetum</taxon>
    </lineage>
</organism>
<dbReference type="AlphaFoldDB" id="A0A699GLL6"/>
<sequence length="292" mass="33638">MKVKGDFSKQYSLLGDYVLELQRTNEDTTMKIDLERDYNLRLKDLLGLDGYFMKGQYPGQLLLAVAIDVNHGIYHGSYAIVEPENTSSWSWFLTCLGDDLDLNPMSNFTFISNRQKGILSAIAQVFPKAEHRFCVRHIYENFKAQWKGNQFTKLVWKCAAATNVPYFDKQMGKLKNLDKDAYEYLQKIPSQHWLKSHFSGRAHCDVLLNNLCEVFNRQLVDGRDVPIITCLEFIREYLVKIIVNVKNVISKSPSPLTPATTKLFEAIKYKPTFYTVLWNGGTKYQASGPYED</sequence>
<protein>
    <recommendedName>
        <fullName evidence="1">MULE transposase domain-containing protein</fullName>
    </recommendedName>
</protein>
<dbReference type="Pfam" id="PF10551">
    <property type="entry name" value="MULE"/>
    <property type="match status" value="1"/>
</dbReference>
<dbReference type="InterPro" id="IPR018289">
    <property type="entry name" value="MULE_transposase_dom"/>
</dbReference>
<feature type="domain" description="MULE transposase" evidence="1">
    <location>
        <begin position="46"/>
        <end position="141"/>
    </location>
</feature>
<comment type="caution">
    <text evidence="2">The sequence shown here is derived from an EMBL/GenBank/DDBJ whole genome shotgun (WGS) entry which is preliminary data.</text>
</comment>
<proteinExistence type="predicted"/>
<reference evidence="2" key="1">
    <citation type="journal article" date="2019" name="Sci. Rep.">
        <title>Draft genome of Tanacetum cinerariifolium, the natural source of mosquito coil.</title>
        <authorList>
            <person name="Yamashiro T."/>
            <person name="Shiraishi A."/>
            <person name="Satake H."/>
            <person name="Nakayama K."/>
        </authorList>
    </citation>
    <scope>NUCLEOTIDE SEQUENCE</scope>
</reference>